<keyword evidence="2" id="KW-0238">DNA-binding</keyword>
<dbReference type="Pfam" id="PF00196">
    <property type="entry name" value="GerE"/>
    <property type="match status" value="1"/>
</dbReference>
<dbReference type="PRINTS" id="PR00038">
    <property type="entry name" value="HTHLUXR"/>
</dbReference>
<dbReference type="Gene3D" id="1.10.10.10">
    <property type="entry name" value="Winged helix-like DNA-binding domain superfamily/Winged helix DNA-binding domain"/>
    <property type="match status" value="1"/>
</dbReference>
<dbReference type="InterPro" id="IPR027417">
    <property type="entry name" value="P-loop_NTPase"/>
</dbReference>
<evidence type="ECO:0000313" key="5">
    <source>
        <dbReference type="EMBL" id="VEV99321.1"/>
    </source>
</evidence>
<dbReference type="Gene3D" id="1.25.40.10">
    <property type="entry name" value="Tetratricopeptide repeat domain"/>
    <property type="match status" value="1"/>
</dbReference>
<dbReference type="Gene3D" id="3.40.50.300">
    <property type="entry name" value="P-loop containing nucleotide triphosphate hydrolases"/>
    <property type="match status" value="1"/>
</dbReference>
<organism evidence="5">
    <name type="scientific">Pseudomonas marincola</name>
    <dbReference type="NCBI Taxonomy" id="437900"/>
    <lineage>
        <taxon>Bacteria</taxon>
        <taxon>Pseudomonadati</taxon>
        <taxon>Pseudomonadota</taxon>
        <taxon>Gammaproteobacteria</taxon>
        <taxon>Pseudomonadales</taxon>
        <taxon>Pseudomonadaceae</taxon>
        <taxon>Pseudomonas</taxon>
    </lineage>
</organism>
<dbReference type="InterPro" id="IPR011990">
    <property type="entry name" value="TPR-like_helical_dom_sf"/>
</dbReference>
<proteinExistence type="predicted"/>
<evidence type="ECO:0000256" key="2">
    <source>
        <dbReference type="ARBA" id="ARBA00023125"/>
    </source>
</evidence>
<sequence length="922" mass="103842">MAENQEGKCYKSSTVYKENIMDDVIELPVPGMTAAAQESARAATAHFCRQAVDDSLQAHPHAKLIQFSAPAGFGKTVSMQMLAASRMEQGALVAWLNIVDADNDPASFFAHLIATISAHSPGFGSNAQDYLRNSLHIPVDIVMESLLVELADTALPMLLVLDDLHRISNVQLQQALNRLVEFSPQNFTLAIGCRSQPQMQLARLRAKGLLLEIGEQELRLTKLETQRYLKQRGHELSGQALENLYTHTGGWVLGVHLASLWLGHRADAYDGNYERPDEPDTVAEYLLHSVLSTLPADEQTLLMTLAVAQQVSGDLVDYLTGSTGGQATLQAFEARQLFLRPLDHERHWYRFHDVFADFLRNRLQAQDPARFKQLNYSASHWFAAHGMQALAIRHAHLADDPRLLAELIEASGMQMINQGELSLITYWRQHVPYSIASEYPVLMLVDVWTRATQMGLQEANRNIDDLLQGWGELEVTTDLSDRHLAALAIKAVIALQKDDLVTCVLLARRVEVHLGQHSAFVEVTMLIVGAIAHVMMGAPQSAHRLLALAQQRNHFLSGRYLEMQLANVELLLSLEQGQIKQAALLYSHLRLHSMPWFAERSQALVLSTVTGAVIKCIQGEFEGLESRLRWALDTVDLISPIDVYAQGLLCLSRLQRMQENPKEAHATLVMMQNMAARHKAWRFYALAVGDEVAQILQETAVDRIKRAELRLKSVDWDSLAAPYLHMRFNPVKWMQGLTRVRLQQARGHSSEALHEITHLRALLLPDWHGLHRLRLDLLSALSYQRLGYQERSQTLLVQCLIDAEREGIRTLFIEEGDSVRLMLQQLETAERQPALQGFIRQLLAIWPGYSASQTLLEVDEGLTEREREVVCLAAQGMSNAEIGEQLELALGTVKWHLHNIYEKLKVRNRTQAIRRARELSLL</sequence>
<dbReference type="EMBL" id="LR215729">
    <property type="protein sequence ID" value="VEV99321.1"/>
    <property type="molecule type" value="Genomic_DNA"/>
</dbReference>
<dbReference type="InterPro" id="IPR016032">
    <property type="entry name" value="Sig_transdc_resp-reg_C-effctor"/>
</dbReference>
<dbReference type="PANTHER" id="PTHR44688:SF25">
    <property type="entry name" value="HTH LUXR-TYPE DOMAIN-CONTAINING PROTEIN"/>
    <property type="match status" value="1"/>
</dbReference>
<dbReference type="AlphaFoldDB" id="A0A653E932"/>
<evidence type="ECO:0000259" key="4">
    <source>
        <dbReference type="PROSITE" id="PS50043"/>
    </source>
</evidence>
<dbReference type="SUPFAM" id="SSF52540">
    <property type="entry name" value="P-loop containing nucleoside triphosphate hydrolases"/>
    <property type="match status" value="1"/>
</dbReference>
<dbReference type="InterPro" id="IPR059106">
    <property type="entry name" value="WHD_MalT"/>
</dbReference>
<dbReference type="SMART" id="SM00421">
    <property type="entry name" value="HTH_LUXR"/>
    <property type="match status" value="1"/>
</dbReference>
<dbReference type="GO" id="GO:0003677">
    <property type="term" value="F:DNA binding"/>
    <property type="evidence" value="ECO:0007669"/>
    <property type="project" value="UniProtKB-KW"/>
</dbReference>
<reference evidence="5" key="1">
    <citation type="submission" date="2019-02" db="EMBL/GenBank/DDBJ databases">
        <authorList>
            <consortium name="Genoscope - CEA"/>
            <person name="William W."/>
        </authorList>
    </citation>
    <scope>NUCLEOTIDE SEQUENCE [LARGE SCALE GENOMIC DNA]</scope>
    <source>
        <strain evidence="5">YSy11</strain>
    </source>
</reference>
<dbReference type="InterPro" id="IPR036388">
    <property type="entry name" value="WH-like_DNA-bd_sf"/>
</dbReference>
<evidence type="ECO:0000256" key="3">
    <source>
        <dbReference type="ARBA" id="ARBA00023163"/>
    </source>
</evidence>
<gene>
    <name evidence="5" type="ORF">PMYSY11_4278</name>
</gene>
<name>A0A653E932_9PSED</name>
<dbReference type="PROSITE" id="PS00622">
    <property type="entry name" value="HTH_LUXR_1"/>
    <property type="match status" value="1"/>
</dbReference>
<dbReference type="SUPFAM" id="SSF46894">
    <property type="entry name" value="C-terminal effector domain of the bipartite response regulators"/>
    <property type="match status" value="1"/>
</dbReference>
<dbReference type="InterPro" id="IPR000792">
    <property type="entry name" value="Tscrpt_reg_LuxR_C"/>
</dbReference>
<keyword evidence="1" id="KW-0805">Transcription regulation</keyword>
<dbReference type="PANTHER" id="PTHR44688">
    <property type="entry name" value="DNA-BINDING TRANSCRIPTIONAL ACTIVATOR DEVR_DOSR"/>
    <property type="match status" value="1"/>
</dbReference>
<dbReference type="GO" id="GO:0006355">
    <property type="term" value="P:regulation of DNA-templated transcription"/>
    <property type="evidence" value="ECO:0007669"/>
    <property type="project" value="InterPro"/>
</dbReference>
<dbReference type="CDD" id="cd06170">
    <property type="entry name" value="LuxR_C_like"/>
    <property type="match status" value="1"/>
</dbReference>
<dbReference type="Pfam" id="PF25873">
    <property type="entry name" value="WHD_MalT"/>
    <property type="match status" value="1"/>
</dbReference>
<protein>
    <submittedName>
        <fullName evidence="5">Helix-turn-helix transcriptional regulator</fullName>
    </submittedName>
</protein>
<accession>A0A653E932</accession>
<dbReference type="PROSITE" id="PS50043">
    <property type="entry name" value="HTH_LUXR_2"/>
    <property type="match status" value="1"/>
</dbReference>
<keyword evidence="3" id="KW-0804">Transcription</keyword>
<evidence type="ECO:0000256" key="1">
    <source>
        <dbReference type="ARBA" id="ARBA00023015"/>
    </source>
</evidence>
<feature type="domain" description="HTH luxR-type" evidence="4">
    <location>
        <begin position="855"/>
        <end position="920"/>
    </location>
</feature>